<dbReference type="Proteomes" id="UP001165297">
    <property type="component" value="Unassembled WGS sequence"/>
</dbReference>
<dbReference type="Gene3D" id="2.60.40.1120">
    <property type="entry name" value="Carboxypeptidase-like, regulatory domain"/>
    <property type="match status" value="1"/>
</dbReference>
<proteinExistence type="predicted"/>
<evidence type="ECO:0000313" key="1">
    <source>
        <dbReference type="EMBL" id="MCB2378570.1"/>
    </source>
</evidence>
<name>A0ABS8ADS9_9BACT</name>
<gene>
    <name evidence="1" type="ORF">LGH70_13300</name>
</gene>
<dbReference type="Pfam" id="PF13715">
    <property type="entry name" value="CarbopepD_reg_2"/>
    <property type="match status" value="1"/>
</dbReference>
<dbReference type="EMBL" id="JAJADQ010000006">
    <property type="protein sequence ID" value="MCB2378570.1"/>
    <property type="molecule type" value="Genomic_DNA"/>
</dbReference>
<evidence type="ECO:0000313" key="2">
    <source>
        <dbReference type="Proteomes" id="UP001165297"/>
    </source>
</evidence>
<protein>
    <submittedName>
        <fullName evidence="1">Carboxypeptidase-like regulatory domain-containing protein</fullName>
    </submittedName>
</protein>
<organism evidence="1 2">
    <name type="scientific">Hymenobacter nitidus</name>
    <dbReference type="NCBI Taxonomy" id="2880929"/>
    <lineage>
        <taxon>Bacteria</taxon>
        <taxon>Pseudomonadati</taxon>
        <taxon>Bacteroidota</taxon>
        <taxon>Cytophagia</taxon>
        <taxon>Cytophagales</taxon>
        <taxon>Hymenobacteraceae</taxon>
        <taxon>Hymenobacter</taxon>
    </lineage>
</organism>
<accession>A0ABS8ADS9</accession>
<sequence length="233" mass="25236">MTPQGAGRHCAACQHVVIDFTQKTDAEILAVLASSAGQGCGRFGATQLNRVLQPLPAPSGTAWWQTALAATVALLSFRTLFSDFAQGQSRVHERNAPVEQVAVTPHFMAKPVEVDQPLSADEAGVIITGRVLDKQTGDGLPGVAILLKGTIRYAVTNSNGYFSLPAGKDEQKLPLIFQQLGYLSIEIPQPVKPFIEVKMEVETMGYFAPYTPKGMWQRLSLIPGRVKNAFSRD</sequence>
<comment type="caution">
    <text evidence="1">The sequence shown here is derived from an EMBL/GenBank/DDBJ whole genome shotgun (WGS) entry which is preliminary data.</text>
</comment>
<dbReference type="RefSeq" id="WP_226186409.1">
    <property type="nucleotide sequence ID" value="NZ_JAJADQ010000006.1"/>
</dbReference>
<dbReference type="InterPro" id="IPR008969">
    <property type="entry name" value="CarboxyPept-like_regulatory"/>
</dbReference>
<keyword evidence="2" id="KW-1185">Reference proteome</keyword>
<reference evidence="1" key="1">
    <citation type="submission" date="2021-10" db="EMBL/GenBank/DDBJ databases">
        <authorList>
            <person name="Dean J.D."/>
            <person name="Kim M.K."/>
            <person name="Newey C.N."/>
            <person name="Stoker T.S."/>
            <person name="Thompson D.W."/>
            <person name="Grose J.H."/>
        </authorList>
    </citation>
    <scope>NUCLEOTIDE SEQUENCE</scope>
    <source>
        <strain evidence="1">BT635</strain>
    </source>
</reference>
<dbReference type="SUPFAM" id="SSF49464">
    <property type="entry name" value="Carboxypeptidase regulatory domain-like"/>
    <property type="match status" value="1"/>
</dbReference>